<dbReference type="EMBL" id="LN829119">
    <property type="protein sequence ID" value="CPR19909.1"/>
    <property type="molecule type" value="Genomic_DNA"/>
</dbReference>
<organism evidence="3 4">
    <name type="scientific">Candidatus Filomicrobium marinum</name>
    <dbReference type="NCBI Taxonomy" id="1608628"/>
    <lineage>
        <taxon>Bacteria</taxon>
        <taxon>Pseudomonadati</taxon>
        <taxon>Pseudomonadota</taxon>
        <taxon>Alphaproteobacteria</taxon>
        <taxon>Hyphomicrobiales</taxon>
        <taxon>Hyphomicrobiaceae</taxon>
        <taxon>Filomicrobium</taxon>
    </lineage>
</organism>
<dbReference type="Gene3D" id="3.40.190.10">
    <property type="entry name" value="Periplasmic binding protein-like II"/>
    <property type="match status" value="2"/>
</dbReference>
<feature type="chain" id="PRO_5015035966" evidence="1">
    <location>
        <begin position="28"/>
        <end position="378"/>
    </location>
</feature>
<proteinExistence type="predicted"/>
<dbReference type="RefSeq" id="WP_046479268.1">
    <property type="nucleotide sequence ID" value="NZ_LN829118.1"/>
</dbReference>
<name>A0A0D6JH45_9HYPH</name>
<dbReference type="PANTHER" id="PTHR30024:SF42">
    <property type="entry name" value="ALIPHATIC SULFONATES-BINDING PROTEIN-RELATED"/>
    <property type="match status" value="1"/>
</dbReference>
<reference evidence="3" key="1">
    <citation type="journal article" date="2015" name="Genome Announc.">
        <title>Complete Genome Sequences of Two Strains of Candidatus Filomicrobium marinum, a Methanesulfonate-Degrading Species.</title>
        <authorList>
            <person name="Henriques A.C."/>
            <person name="De Marco P."/>
        </authorList>
    </citation>
    <scope>NUCLEOTIDE SEQUENCE</scope>
    <source>
        <strain evidence="3">Berkeley</strain>
    </source>
</reference>
<dbReference type="Proteomes" id="UP000033187">
    <property type="component" value="Chromosome 1"/>
</dbReference>
<dbReference type="EMBL" id="KM879220">
    <property type="protein sequence ID" value="AIY69292.1"/>
    <property type="molecule type" value="Genomic_DNA"/>
</dbReference>
<protein>
    <submittedName>
        <fullName evidence="2">Putative ABC MSA transporter periplasmic protein</fullName>
    </submittedName>
    <submittedName>
        <fullName evidence="3">Putative ABC Methanesulfonate (MSA) transporter, periplasmic protein</fullName>
        <ecNumber evidence="3">3.6.3.-</ecNumber>
    </submittedName>
</protein>
<dbReference type="KEGG" id="fil:BN1229_v1_3551"/>
<dbReference type="OrthoDB" id="286202at2"/>
<dbReference type="GO" id="GO:0016787">
    <property type="term" value="F:hydrolase activity"/>
    <property type="evidence" value="ECO:0007669"/>
    <property type="project" value="UniProtKB-KW"/>
</dbReference>
<dbReference type="AlphaFoldDB" id="A0A0D6JH45"/>
<evidence type="ECO:0000256" key="1">
    <source>
        <dbReference type="SAM" id="SignalP"/>
    </source>
</evidence>
<dbReference type="SUPFAM" id="SSF53850">
    <property type="entry name" value="Periplasmic binding protein-like II"/>
    <property type="match status" value="1"/>
</dbReference>
<evidence type="ECO:0000313" key="4">
    <source>
        <dbReference type="Proteomes" id="UP000033187"/>
    </source>
</evidence>
<gene>
    <name evidence="3" type="primary">msmE</name>
    <name evidence="3" type="ORF">YBN1229_v1_2373</name>
</gene>
<keyword evidence="4" id="KW-1185">Reference proteome</keyword>
<dbReference type="PANTHER" id="PTHR30024">
    <property type="entry name" value="ALIPHATIC SULFONATES-BINDING PROTEIN-RELATED"/>
    <property type="match status" value="1"/>
</dbReference>
<evidence type="ECO:0000313" key="3">
    <source>
        <dbReference type="EMBL" id="CPR19909.1"/>
    </source>
</evidence>
<dbReference type="KEGG" id="fiy:BN1229_v1_2373"/>
<accession>A0A0D6JH45</accession>
<reference evidence="2" key="2">
    <citation type="journal article" date="2015" name="PLoS ONE">
        <title>Methanesulfonate (MSA) Catabolic Genes from Marine and Estuarine Bacteria.</title>
        <authorList>
            <person name="Henriques A.C."/>
            <person name="De Marco P."/>
        </authorList>
    </citation>
    <scope>NUCLEOTIDE SEQUENCE</scope>
    <source>
        <strain evidence="2">Berkeley</strain>
    </source>
</reference>
<feature type="signal peptide" evidence="1">
    <location>
        <begin position="1"/>
        <end position="27"/>
    </location>
</feature>
<evidence type="ECO:0000313" key="2">
    <source>
        <dbReference type="EMBL" id="AIY69292.1"/>
    </source>
</evidence>
<sequence length="378" mass="41329">MKLFAKSVTSAALASAAMLLASAPSSADVQFGKAGEPVNLVVGYQPYYTGSWSGIVVNGKELWKKYLPEGSTADFQVGLQGAVIVNAMTGEKQHIGYVGDMPAIAATFRNLPNRGGTDIRIVSTLGTSKQQCNIFLVRNDAPEFKSGTDAVKWMDGKTISAPFGACTDRFARRAFDITGIKPKRYLNQSIEVITTNFTAKKLDAAAIWEPTASKIELKGIARRVASGEDFDIVDGGFMVMLNDLIQQRPDVVKGWLNAELDAQLFLADLNNADAVSKMAEQQTEQIDRKILWAALYGGAEPQVGQTKIRLDFVATDRVKKLLDDATAYLYSLPQKPAAEEKIRPDAMQFQFAEELMKERGLSAPLGEIKTRPMSDFKQ</sequence>
<dbReference type="EC" id="3.6.3.-" evidence="3"/>
<keyword evidence="3" id="KW-0378">Hydrolase</keyword>
<reference evidence="4" key="3">
    <citation type="submission" date="2015-02" db="EMBL/GenBank/DDBJ databases">
        <authorList>
            <person name="Chooi Y.-H."/>
        </authorList>
    </citation>
    <scope>NUCLEOTIDE SEQUENCE [LARGE SCALE GENOMIC DNA]</scope>
    <source>
        <strain evidence="4">strain Y</strain>
    </source>
</reference>
<keyword evidence="1" id="KW-0732">Signal</keyword>